<organism evidence="9 10">
    <name type="scientific">Flavivirga jejuensis</name>
    <dbReference type="NCBI Taxonomy" id="870487"/>
    <lineage>
        <taxon>Bacteria</taxon>
        <taxon>Pseudomonadati</taxon>
        <taxon>Bacteroidota</taxon>
        <taxon>Flavobacteriia</taxon>
        <taxon>Flavobacteriales</taxon>
        <taxon>Flavobacteriaceae</taxon>
        <taxon>Flavivirga</taxon>
    </lineage>
</organism>
<dbReference type="EMBL" id="JAUOEL010000003">
    <property type="protein sequence ID" value="MDO5974602.1"/>
    <property type="molecule type" value="Genomic_DNA"/>
</dbReference>
<dbReference type="InterPro" id="IPR034746">
    <property type="entry name" value="POTRA"/>
</dbReference>
<evidence type="ECO:0000256" key="2">
    <source>
        <dbReference type="ARBA" id="ARBA00022452"/>
    </source>
</evidence>
<dbReference type="PANTHER" id="PTHR12815">
    <property type="entry name" value="SORTING AND ASSEMBLY MACHINERY SAMM50 PROTEIN FAMILY MEMBER"/>
    <property type="match status" value="1"/>
</dbReference>
<dbReference type="PIRSF" id="PIRSF006076">
    <property type="entry name" value="OM_assembly_OMP85"/>
    <property type="match status" value="1"/>
</dbReference>
<reference evidence="9" key="1">
    <citation type="submission" date="2023-07" db="EMBL/GenBank/DDBJ databases">
        <title>Two novel species in the genus Flavivirga.</title>
        <authorList>
            <person name="Kwon K."/>
        </authorList>
    </citation>
    <scope>NUCLEOTIDE SEQUENCE</scope>
    <source>
        <strain evidence="9">KACC 14158</strain>
    </source>
</reference>
<evidence type="ECO:0000256" key="7">
    <source>
        <dbReference type="ARBA" id="ARBA00023237"/>
    </source>
</evidence>
<dbReference type="InterPro" id="IPR039910">
    <property type="entry name" value="D15-like"/>
</dbReference>
<feature type="domain" description="POTRA" evidence="8">
    <location>
        <begin position="218"/>
        <end position="305"/>
    </location>
</feature>
<keyword evidence="2" id="KW-1134">Transmembrane beta strand</keyword>
<dbReference type="Pfam" id="PF07244">
    <property type="entry name" value="POTRA"/>
    <property type="match status" value="4"/>
</dbReference>
<comment type="caution">
    <text evidence="9">The sequence shown here is derived from an EMBL/GenBank/DDBJ whole genome shotgun (WGS) entry which is preliminary data.</text>
</comment>
<evidence type="ECO:0000256" key="5">
    <source>
        <dbReference type="ARBA" id="ARBA00022737"/>
    </source>
</evidence>
<keyword evidence="4" id="KW-0732">Signal</keyword>
<dbReference type="Gene3D" id="2.40.160.50">
    <property type="entry name" value="membrane protein fhac: a member of the omp85/tpsb transporter family"/>
    <property type="match status" value="1"/>
</dbReference>
<name>A0ABT8WN66_9FLAO</name>
<keyword evidence="3" id="KW-0812">Transmembrane</keyword>
<evidence type="ECO:0000313" key="9">
    <source>
        <dbReference type="EMBL" id="MDO5974602.1"/>
    </source>
</evidence>
<dbReference type="PANTHER" id="PTHR12815:SF47">
    <property type="entry name" value="TRANSLOCATION AND ASSEMBLY MODULE SUBUNIT TAMA"/>
    <property type="match status" value="1"/>
</dbReference>
<gene>
    <name evidence="9" type="ORF">Q4Q40_10445</name>
</gene>
<keyword evidence="7" id="KW-0998">Cell outer membrane</keyword>
<feature type="domain" description="POTRA" evidence="8">
    <location>
        <begin position="308"/>
        <end position="393"/>
    </location>
</feature>
<keyword evidence="5" id="KW-0677">Repeat</keyword>
<evidence type="ECO:0000256" key="3">
    <source>
        <dbReference type="ARBA" id="ARBA00022692"/>
    </source>
</evidence>
<dbReference type="Pfam" id="PF01103">
    <property type="entry name" value="Omp85"/>
    <property type="match status" value="1"/>
</dbReference>
<evidence type="ECO:0000256" key="1">
    <source>
        <dbReference type="ARBA" id="ARBA00004370"/>
    </source>
</evidence>
<proteinExistence type="predicted"/>
<dbReference type="InterPro" id="IPR010827">
    <property type="entry name" value="BamA/TamA_POTRA"/>
</dbReference>
<dbReference type="Gene3D" id="3.10.20.310">
    <property type="entry name" value="membrane protein fhac"/>
    <property type="match status" value="5"/>
</dbReference>
<accession>A0ABT8WN66</accession>
<keyword evidence="10" id="KW-1185">Reference proteome</keyword>
<evidence type="ECO:0000313" key="10">
    <source>
        <dbReference type="Proteomes" id="UP001176806"/>
    </source>
</evidence>
<evidence type="ECO:0000256" key="4">
    <source>
        <dbReference type="ARBA" id="ARBA00022729"/>
    </source>
</evidence>
<dbReference type="PROSITE" id="PS51779">
    <property type="entry name" value="POTRA"/>
    <property type="match status" value="3"/>
</dbReference>
<dbReference type="Proteomes" id="UP001176806">
    <property type="component" value="Unassembled WGS sequence"/>
</dbReference>
<comment type="subcellular location">
    <subcellularLocation>
        <location evidence="1">Membrane</location>
    </subcellularLocation>
</comment>
<evidence type="ECO:0000256" key="6">
    <source>
        <dbReference type="ARBA" id="ARBA00023136"/>
    </source>
</evidence>
<dbReference type="RefSeq" id="WP_303301736.1">
    <property type="nucleotide sequence ID" value="NZ_BAABDA010000050.1"/>
</dbReference>
<sequence length="884" mass="99236">MKLLLNIKKENDDLGKQVNNLANISFLAKHIKHFIAALLFASSFNIQGQELLYNDGEKYTLGDISVSGNTSFSEQTIVAYSGLRKGKEIKIPGEDISAAIKKLWNSKLFSDIEIYITKIEDNIAHLEIRLSDLPQLNELKINGVKKSKKEKIIEENKLKKGTKVTENLRTTTKNFLENKYKKEGFLNSKIHINTIDVKDSIETARVNMVINIDKGEKVKIKDIVFNGNTVLSDKKLRKSMKSTKKINRFRILKRSKFIDSAYQADLSSVIEKYKENGYRDARILSDSLIVNDNKTISLKIDVNEGELYTFGDITFIGNTIYTNEQLGRLLRIRKGDTYNGVLLQKRIADNSKPDAQDITNQYQNNGYLFSTINPVEVSADNNVIDMEIRISEGKPAYFNNVSISGNDKTNDHVIYREIRTRPGQLYSKANVVRTIRELGQLGFFDAQELVPDIKNPNPTEGTVDIDYVVKETGSSQIELQGGYGGGGFIGTLGLSFNNFSIKDIFKKDAYKPIPMGDGQKLALRLQASRFYQTYSFSFSEPWLGGKRPVQFSASLSQTKQFLYNSQTGNADKNRSFNITGITFGLAKRLTVPDDFFTLSQAVSFQRYDLNNYNTGLFTFGDGYSNNLSYTVGLSRNNTSIDPVFPTAGSSFSATAKLSLPYSLFNGVDYDALEKERDSNNAIISDNDSSTLEIEDASDRISEIDQERYKWLEFYKVTFKGDWYTQIVKDLVLKPSVEFGFLGAYNNARGVIPFERFFLGGDGLGNYSLDGREAVQLRGYPNQSLSDADGGTIYNKFSLELRYPITLAASAKIYALGFLEGGASYNSFTDYNPFNVNRSAGLGIRIFMPAFGLLGIDFGHRFDDIPGSPGSSNNWETHFIIGQQF</sequence>
<evidence type="ECO:0000259" key="8">
    <source>
        <dbReference type="PROSITE" id="PS51779"/>
    </source>
</evidence>
<feature type="domain" description="POTRA" evidence="8">
    <location>
        <begin position="396"/>
        <end position="472"/>
    </location>
</feature>
<protein>
    <submittedName>
        <fullName evidence="9">POTRA domain-containing protein</fullName>
    </submittedName>
</protein>
<dbReference type="InterPro" id="IPR023707">
    <property type="entry name" value="OM_assembly_BamA"/>
</dbReference>
<keyword evidence="6" id="KW-0472">Membrane</keyword>
<dbReference type="InterPro" id="IPR000184">
    <property type="entry name" value="Bac_surfAg_D15"/>
</dbReference>